<feature type="compositionally biased region" description="Low complexity" evidence="1">
    <location>
        <begin position="483"/>
        <end position="506"/>
    </location>
</feature>
<dbReference type="EMBL" id="MU864930">
    <property type="protein sequence ID" value="KAK4466747.1"/>
    <property type="molecule type" value="Genomic_DNA"/>
</dbReference>
<name>A0AAV9I5F3_9PEZI</name>
<protein>
    <submittedName>
        <fullName evidence="2">Uncharacterized protein</fullName>
    </submittedName>
</protein>
<feature type="compositionally biased region" description="Low complexity" evidence="1">
    <location>
        <begin position="185"/>
        <end position="201"/>
    </location>
</feature>
<keyword evidence="3" id="KW-1185">Reference proteome</keyword>
<feature type="region of interest" description="Disordered" evidence="1">
    <location>
        <begin position="299"/>
        <end position="323"/>
    </location>
</feature>
<organism evidence="2 3">
    <name type="scientific">Cladorrhinum samala</name>
    <dbReference type="NCBI Taxonomy" id="585594"/>
    <lineage>
        <taxon>Eukaryota</taxon>
        <taxon>Fungi</taxon>
        <taxon>Dikarya</taxon>
        <taxon>Ascomycota</taxon>
        <taxon>Pezizomycotina</taxon>
        <taxon>Sordariomycetes</taxon>
        <taxon>Sordariomycetidae</taxon>
        <taxon>Sordariales</taxon>
        <taxon>Podosporaceae</taxon>
        <taxon>Cladorrhinum</taxon>
    </lineage>
</organism>
<sequence>MEIAVAVGSLKAAYNLVLFGIKLDQVPSAVRRCLELVRVCHYDLQDLIKLRNESLPLLETKPAVLERVNTIIESAHKGLLEVCQLVEKLRPAAHDGHTPLMSRIEWLFFDASEFTSQEPLISRQHSSVIAELNFLRNLVLLTPLLSDVVNRDKGKTPDSNNASRDKAKWDNLALLDEMLGGGRRTSTAAASVPPTSTTPLPSEAPPPYSPPTGNAALLTAHRNTNSAFDSNGIELLFGNLKVSGEGVPPPPPIQTTSQESFYASFIQADETGSNLTTAAPTNPQIYLGRSNAAIKRVPVPQRSPQPRVSGSLSPPQQLHHRQSMPALHNQASAAAKPLSTISQELIHRYDGFAYSPPPQHPAPFVSSQAVAWDKLQEKSHQQRPYHQQNPAPTGAPQIYLSSNRPPEKSTYLGGNPSPQPSATPHNFYQLAQPQTASTSSFTQYNPSPYQSPQPQYLSTQSTSSSQFYTPPSSSYGHGHGRTHSVSSVSSGGPLSSPSLSTLSPPGVGLGVTQSRNPTPAQQPLRSSSNAYFAAQAQLPAGIGYFGGDVGLGDGRNSPGQGQGGKLGVEVRTEIYELPSVKFAPDPVEMP</sequence>
<evidence type="ECO:0000313" key="2">
    <source>
        <dbReference type="EMBL" id="KAK4466747.1"/>
    </source>
</evidence>
<dbReference type="Proteomes" id="UP001321749">
    <property type="component" value="Unassembled WGS sequence"/>
</dbReference>
<feature type="region of interest" description="Disordered" evidence="1">
    <location>
        <begin position="183"/>
        <end position="216"/>
    </location>
</feature>
<evidence type="ECO:0000256" key="1">
    <source>
        <dbReference type="SAM" id="MobiDB-lite"/>
    </source>
</evidence>
<feature type="compositionally biased region" description="Polar residues" evidence="1">
    <location>
        <begin position="420"/>
        <end position="441"/>
    </location>
</feature>
<gene>
    <name evidence="2" type="ORF">QBC42DRAFT_293245</name>
</gene>
<dbReference type="AlphaFoldDB" id="A0AAV9I5F3"/>
<reference evidence="2" key="2">
    <citation type="submission" date="2023-06" db="EMBL/GenBank/DDBJ databases">
        <authorList>
            <consortium name="Lawrence Berkeley National Laboratory"/>
            <person name="Mondo S.J."/>
            <person name="Hensen N."/>
            <person name="Bonometti L."/>
            <person name="Westerberg I."/>
            <person name="Brannstrom I.O."/>
            <person name="Guillou S."/>
            <person name="Cros-Aarteil S."/>
            <person name="Calhoun S."/>
            <person name="Haridas S."/>
            <person name="Kuo A."/>
            <person name="Pangilinan J."/>
            <person name="Riley R."/>
            <person name="Labutti K."/>
            <person name="Andreopoulos B."/>
            <person name="Lipzen A."/>
            <person name="Chen C."/>
            <person name="Yanf M."/>
            <person name="Daum C."/>
            <person name="Ng V."/>
            <person name="Clum A."/>
            <person name="Steindorff A."/>
            <person name="Ohm R."/>
            <person name="Martin F."/>
            <person name="Silar P."/>
            <person name="Natvig D."/>
            <person name="Lalanne C."/>
            <person name="Gautier V."/>
            <person name="Ament-Velasquez S.L."/>
            <person name="Kruys A."/>
            <person name="Hutchinson M.I."/>
            <person name="Powell A.J."/>
            <person name="Barry K."/>
            <person name="Miller A.N."/>
            <person name="Grigoriev I.V."/>
            <person name="Debuchy R."/>
            <person name="Gladieux P."/>
            <person name="Thoren M.H."/>
            <person name="Johannesson H."/>
        </authorList>
    </citation>
    <scope>NUCLEOTIDE SEQUENCE</scope>
    <source>
        <strain evidence="2">PSN324</strain>
    </source>
</reference>
<feature type="compositionally biased region" description="Polar residues" evidence="1">
    <location>
        <begin position="511"/>
        <end position="527"/>
    </location>
</feature>
<comment type="caution">
    <text evidence="2">The sequence shown here is derived from an EMBL/GenBank/DDBJ whole genome shotgun (WGS) entry which is preliminary data.</text>
</comment>
<accession>A0AAV9I5F3</accession>
<feature type="compositionally biased region" description="Low complexity" evidence="1">
    <location>
        <begin position="442"/>
        <end position="476"/>
    </location>
</feature>
<feature type="compositionally biased region" description="Polar residues" evidence="1">
    <location>
        <begin position="382"/>
        <end position="391"/>
    </location>
</feature>
<feature type="region of interest" description="Disordered" evidence="1">
    <location>
        <begin position="375"/>
        <end position="527"/>
    </location>
</feature>
<proteinExistence type="predicted"/>
<evidence type="ECO:0000313" key="3">
    <source>
        <dbReference type="Proteomes" id="UP001321749"/>
    </source>
</evidence>
<reference evidence="2" key="1">
    <citation type="journal article" date="2023" name="Mol. Phylogenet. Evol.">
        <title>Genome-scale phylogeny and comparative genomics of the fungal order Sordariales.</title>
        <authorList>
            <person name="Hensen N."/>
            <person name="Bonometti L."/>
            <person name="Westerberg I."/>
            <person name="Brannstrom I.O."/>
            <person name="Guillou S."/>
            <person name="Cros-Aarteil S."/>
            <person name="Calhoun S."/>
            <person name="Haridas S."/>
            <person name="Kuo A."/>
            <person name="Mondo S."/>
            <person name="Pangilinan J."/>
            <person name="Riley R."/>
            <person name="LaButti K."/>
            <person name="Andreopoulos B."/>
            <person name="Lipzen A."/>
            <person name="Chen C."/>
            <person name="Yan M."/>
            <person name="Daum C."/>
            <person name="Ng V."/>
            <person name="Clum A."/>
            <person name="Steindorff A."/>
            <person name="Ohm R.A."/>
            <person name="Martin F."/>
            <person name="Silar P."/>
            <person name="Natvig D.O."/>
            <person name="Lalanne C."/>
            <person name="Gautier V."/>
            <person name="Ament-Velasquez S.L."/>
            <person name="Kruys A."/>
            <person name="Hutchinson M.I."/>
            <person name="Powell A.J."/>
            <person name="Barry K."/>
            <person name="Miller A.N."/>
            <person name="Grigoriev I.V."/>
            <person name="Debuchy R."/>
            <person name="Gladieux P."/>
            <person name="Hiltunen Thoren M."/>
            <person name="Johannesson H."/>
        </authorList>
    </citation>
    <scope>NUCLEOTIDE SEQUENCE</scope>
    <source>
        <strain evidence="2">PSN324</strain>
    </source>
</reference>
<feature type="compositionally biased region" description="Low complexity" evidence="1">
    <location>
        <begin position="299"/>
        <end position="309"/>
    </location>
</feature>